<accession>A0A8K0DMI4</accession>
<gene>
    <name evidence="2" type="ORF">ILUMI_00325</name>
</gene>
<feature type="chain" id="PRO_5035480010" evidence="1">
    <location>
        <begin position="20"/>
        <end position="135"/>
    </location>
</feature>
<reference evidence="2" key="1">
    <citation type="submission" date="2019-08" db="EMBL/GenBank/DDBJ databases">
        <title>The genome of the North American firefly Photinus pyralis.</title>
        <authorList>
            <consortium name="Photinus pyralis genome working group"/>
            <person name="Fallon T.R."/>
            <person name="Sander Lower S.E."/>
            <person name="Weng J.-K."/>
        </authorList>
    </citation>
    <scope>NUCLEOTIDE SEQUENCE</scope>
    <source>
        <strain evidence="2">TRF0915ILg1</strain>
        <tissue evidence="2">Whole body</tissue>
    </source>
</reference>
<evidence type="ECO:0000313" key="3">
    <source>
        <dbReference type="Proteomes" id="UP000801492"/>
    </source>
</evidence>
<comment type="caution">
    <text evidence="2">The sequence shown here is derived from an EMBL/GenBank/DDBJ whole genome shotgun (WGS) entry which is preliminary data.</text>
</comment>
<dbReference type="AlphaFoldDB" id="A0A8K0DMI4"/>
<evidence type="ECO:0000313" key="2">
    <source>
        <dbReference type="EMBL" id="KAF2905853.1"/>
    </source>
</evidence>
<keyword evidence="3" id="KW-1185">Reference proteome</keyword>
<evidence type="ECO:0000256" key="1">
    <source>
        <dbReference type="SAM" id="SignalP"/>
    </source>
</evidence>
<sequence>MHKLLVFTGVLAVATVVYGSEEGPDYSHGLQIIGKVLRHFINSQPEDFQISEGVHLVHTASPNDATGRAADDNTFFGTIDNYLQTHEIIIKFTELMPNGQDFGRSFKDAVNGVNSADVGNEKNSIIFFEKEMKIS</sequence>
<keyword evidence="1" id="KW-0732">Signal</keyword>
<dbReference type="OrthoDB" id="8190250at2759"/>
<name>A0A8K0DMI4_IGNLU</name>
<feature type="signal peptide" evidence="1">
    <location>
        <begin position="1"/>
        <end position="19"/>
    </location>
</feature>
<proteinExistence type="predicted"/>
<organism evidence="2 3">
    <name type="scientific">Ignelater luminosus</name>
    <name type="common">Cucubano</name>
    <name type="synonym">Pyrophorus luminosus</name>
    <dbReference type="NCBI Taxonomy" id="2038154"/>
    <lineage>
        <taxon>Eukaryota</taxon>
        <taxon>Metazoa</taxon>
        <taxon>Ecdysozoa</taxon>
        <taxon>Arthropoda</taxon>
        <taxon>Hexapoda</taxon>
        <taxon>Insecta</taxon>
        <taxon>Pterygota</taxon>
        <taxon>Neoptera</taxon>
        <taxon>Endopterygota</taxon>
        <taxon>Coleoptera</taxon>
        <taxon>Polyphaga</taxon>
        <taxon>Elateriformia</taxon>
        <taxon>Elateroidea</taxon>
        <taxon>Elateridae</taxon>
        <taxon>Agrypninae</taxon>
        <taxon>Pyrophorini</taxon>
        <taxon>Ignelater</taxon>
    </lineage>
</organism>
<dbReference type="EMBL" id="VTPC01000419">
    <property type="protein sequence ID" value="KAF2905853.1"/>
    <property type="molecule type" value="Genomic_DNA"/>
</dbReference>
<dbReference type="Proteomes" id="UP000801492">
    <property type="component" value="Unassembled WGS sequence"/>
</dbReference>
<protein>
    <submittedName>
        <fullName evidence="2">Uncharacterized protein</fullName>
    </submittedName>
</protein>